<reference evidence="17" key="1">
    <citation type="submission" date="2019-06" db="EMBL/GenBank/DDBJ databases">
        <title>Draft genome sequence of the griseofulvin-producing fungus Xylaria cubensis strain G536.</title>
        <authorList>
            <person name="Mead M.E."/>
            <person name="Raja H.A."/>
            <person name="Steenwyk J.L."/>
            <person name="Knowles S.L."/>
            <person name="Oberlies N.H."/>
            <person name="Rokas A."/>
        </authorList>
    </citation>
    <scope>NUCLEOTIDE SEQUENCE [LARGE SCALE GENOMIC DNA]</scope>
    <source>
        <strain evidence="17">G536</strain>
    </source>
</reference>
<dbReference type="Pfam" id="PF01083">
    <property type="entry name" value="Cutinase"/>
    <property type="match status" value="1"/>
</dbReference>
<dbReference type="PRINTS" id="PR00129">
    <property type="entry name" value="CUTINASE"/>
</dbReference>
<feature type="transmembrane region" description="Helical" evidence="15">
    <location>
        <begin position="61"/>
        <end position="80"/>
    </location>
</feature>
<evidence type="ECO:0000256" key="14">
    <source>
        <dbReference type="SAM" id="MobiDB-lite"/>
    </source>
</evidence>
<dbReference type="SUPFAM" id="SSF53474">
    <property type="entry name" value="alpha/beta-Hydrolases"/>
    <property type="match status" value="1"/>
</dbReference>
<sequence length="450" mass="47765">MTMTQTQTVIPLERTRSRSNSGSKGRRTRVHFEIEDAHPEFYGSKWINFLSLYSGSSSFEVAIAALCSLALFVAVGQGILEGPQLGIVAVLFLASVVHWALMFFFSGPQSPKNDTRNTKSQETDYRSQHYYGSPHHNSLKEELAEPSKTYWTSNTALCSDRASRAPPLYVIQKRKVTLDISRNSRSLNISIGKDEETVVDLKSTSDDATIALASSNRLVTVALAPLNMKLTTSLLFTALAATVRASPVGLDIAEDVVLKSRATGTTANDYLNGGCKDVIFFFARGTSQAGNVGDQPGPQTADGLISALGASRVAVQGINYAAALLTNTLPGGCDPGEAKAFATLLSGAAQSCPSAKLVVSGYSQGAALVHAAVEQLAASARARIFAAVTYGDTQKQQDGGRIPNFDPSKTLILCNAGDLVCEGTLIITSAHLSYTSSVPSGVNFIVSKVR</sequence>
<keyword evidence="5 13" id="KW-0964">Secreted</keyword>
<feature type="disulfide bond" evidence="12">
    <location>
        <begin position="275"/>
        <end position="352"/>
    </location>
</feature>
<dbReference type="STRING" id="2512241.A0A553HMG5"/>
<feature type="active site" description="Proton donor/acceptor" evidence="11">
    <location>
        <position position="431"/>
    </location>
</feature>
<evidence type="ECO:0000256" key="5">
    <source>
        <dbReference type="ARBA" id="ARBA00022525"/>
    </source>
</evidence>
<dbReference type="InterPro" id="IPR043579">
    <property type="entry name" value="CUTINASE_2"/>
</dbReference>
<dbReference type="GO" id="GO:0050525">
    <property type="term" value="F:cutinase activity"/>
    <property type="evidence" value="ECO:0007669"/>
    <property type="project" value="UniProtKB-UniRule"/>
</dbReference>
<keyword evidence="15" id="KW-0812">Transmembrane</keyword>
<dbReference type="EC" id="3.1.1.74" evidence="3 13"/>
<evidence type="ECO:0000256" key="7">
    <source>
        <dbReference type="ARBA" id="ARBA00022801"/>
    </source>
</evidence>
<keyword evidence="4 13" id="KW-0719">Serine esterase</keyword>
<evidence type="ECO:0000256" key="4">
    <source>
        <dbReference type="ARBA" id="ARBA00022487"/>
    </source>
</evidence>
<comment type="function">
    <text evidence="13">Catalyzes the hydrolysis of complex carboxylic polyesters found in the cell wall of plants. Degrades cutin, a macromolecule that forms the structure of the plant cuticle.</text>
</comment>
<evidence type="ECO:0000313" key="17">
    <source>
        <dbReference type="Proteomes" id="UP000319160"/>
    </source>
</evidence>
<dbReference type="Gene3D" id="3.40.50.1820">
    <property type="entry name" value="alpha/beta hydrolase"/>
    <property type="match status" value="1"/>
</dbReference>
<dbReference type="PROSITE" id="PS00931">
    <property type="entry name" value="CUTINASE_2"/>
    <property type="match status" value="1"/>
</dbReference>
<comment type="catalytic activity">
    <reaction evidence="10 13">
        <text>cutin + H2O = cutin monomers.</text>
        <dbReference type="EC" id="3.1.1.74"/>
    </reaction>
</comment>
<keyword evidence="6" id="KW-0732">Signal</keyword>
<dbReference type="InterPro" id="IPR029058">
    <property type="entry name" value="AB_hydrolase_fold"/>
</dbReference>
<dbReference type="OrthoDB" id="3225429at2759"/>
<keyword evidence="15" id="KW-1133">Transmembrane helix</keyword>
<dbReference type="PANTHER" id="PTHR48250">
    <property type="entry name" value="CUTINASE 2-RELATED"/>
    <property type="match status" value="1"/>
</dbReference>
<accession>A0A553HMG5</accession>
<dbReference type="AlphaFoldDB" id="A0A553HMG5"/>
<dbReference type="EMBL" id="VFLP01000072">
    <property type="protein sequence ID" value="TRX89155.1"/>
    <property type="molecule type" value="Genomic_DNA"/>
</dbReference>
<keyword evidence="15" id="KW-0472">Membrane</keyword>
<feature type="disulfide bond" evidence="12">
    <location>
        <begin position="414"/>
        <end position="421"/>
    </location>
</feature>
<keyword evidence="8" id="KW-0843">Virulence</keyword>
<evidence type="ECO:0000256" key="3">
    <source>
        <dbReference type="ARBA" id="ARBA00013095"/>
    </source>
</evidence>
<dbReference type="GO" id="GO:0016052">
    <property type="term" value="P:carbohydrate catabolic process"/>
    <property type="evidence" value="ECO:0007669"/>
    <property type="project" value="TreeGrafter"/>
</dbReference>
<evidence type="ECO:0000256" key="2">
    <source>
        <dbReference type="ARBA" id="ARBA00007534"/>
    </source>
</evidence>
<dbReference type="GO" id="GO:0005576">
    <property type="term" value="C:extracellular region"/>
    <property type="evidence" value="ECO:0007669"/>
    <property type="project" value="UniProtKB-SubCell"/>
</dbReference>
<dbReference type="SMART" id="SM01110">
    <property type="entry name" value="Cutinase"/>
    <property type="match status" value="1"/>
</dbReference>
<dbReference type="InterPro" id="IPR043580">
    <property type="entry name" value="CUTINASE_1"/>
</dbReference>
<comment type="caution">
    <text evidence="16">The sequence shown here is derived from an EMBL/GenBank/DDBJ whole genome shotgun (WGS) entry which is preliminary data.</text>
</comment>
<evidence type="ECO:0000256" key="10">
    <source>
        <dbReference type="ARBA" id="ARBA00034045"/>
    </source>
</evidence>
<evidence type="ECO:0000256" key="8">
    <source>
        <dbReference type="ARBA" id="ARBA00023026"/>
    </source>
</evidence>
<dbReference type="InterPro" id="IPR000675">
    <property type="entry name" value="Cutinase/axe"/>
</dbReference>
<evidence type="ECO:0000256" key="6">
    <source>
        <dbReference type="ARBA" id="ARBA00022729"/>
    </source>
</evidence>
<comment type="subcellular location">
    <subcellularLocation>
        <location evidence="1 13">Secreted</location>
    </subcellularLocation>
</comment>
<evidence type="ECO:0000256" key="1">
    <source>
        <dbReference type="ARBA" id="ARBA00004613"/>
    </source>
</evidence>
<evidence type="ECO:0000256" key="15">
    <source>
        <dbReference type="SAM" id="Phobius"/>
    </source>
</evidence>
<feature type="region of interest" description="Disordered" evidence="14">
    <location>
        <begin position="1"/>
        <end position="27"/>
    </location>
</feature>
<proteinExistence type="inferred from homology"/>
<gene>
    <name evidence="16" type="ORF">FHL15_009968</name>
</gene>
<feature type="active site" evidence="11">
    <location>
        <position position="418"/>
    </location>
</feature>
<evidence type="ECO:0000256" key="12">
    <source>
        <dbReference type="PIRSR" id="PIRSR611150-2"/>
    </source>
</evidence>
<keyword evidence="9 12" id="KW-1015">Disulfide bond</keyword>
<dbReference type="PROSITE" id="PS00155">
    <property type="entry name" value="CUTINASE_1"/>
    <property type="match status" value="1"/>
</dbReference>
<comment type="similarity">
    <text evidence="2 13">Belongs to the cutinase family.</text>
</comment>
<feature type="transmembrane region" description="Helical" evidence="15">
    <location>
        <begin position="86"/>
        <end position="106"/>
    </location>
</feature>
<evidence type="ECO:0000256" key="11">
    <source>
        <dbReference type="PIRSR" id="PIRSR611150-1"/>
    </source>
</evidence>
<dbReference type="InterPro" id="IPR011150">
    <property type="entry name" value="Cutinase_monf"/>
</dbReference>
<evidence type="ECO:0000313" key="16">
    <source>
        <dbReference type="EMBL" id="TRX89155.1"/>
    </source>
</evidence>
<dbReference type="Proteomes" id="UP000319160">
    <property type="component" value="Unassembled WGS sequence"/>
</dbReference>
<protein>
    <recommendedName>
        <fullName evidence="3 13">Cutinase</fullName>
        <ecNumber evidence="3 13">3.1.1.74</ecNumber>
    </recommendedName>
</protein>
<name>A0A553HMG5_9PEZI</name>
<evidence type="ECO:0000256" key="9">
    <source>
        <dbReference type="ARBA" id="ARBA00023157"/>
    </source>
</evidence>
<dbReference type="PANTHER" id="PTHR48250:SF3">
    <property type="entry name" value="CUTINASE 1-RELATED"/>
    <property type="match status" value="1"/>
</dbReference>
<keyword evidence="17" id="KW-1185">Reference proteome</keyword>
<evidence type="ECO:0000256" key="13">
    <source>
        <dbReference type="RuleBase" id="RU361263"/>
    </source>
</evidence>
<keyword evidence="7 13" id="KW-0378">Hydrolase</keyword>
<feature type="active site" description="Nucleophile" evidence="11">
    <location>
        <position position="363"/>
    </location>
</feature>
<organism evidence="16 17">
    <name type="scientific">Xylaria flabelliformis</name>
    <dbReference type="NCBI Taxonomy" id="2512241"/>
    <lineage>
        <taxon>Eukaryota</taxon>
        <taxon>Fungi</taxon>
        <taxon>Dikarya</taxon>
        <taxon>Ascomycota</taxon>
        <taxon>Pezizomycotina</taxon>
        <taxon>Sordariomycetes</taxon>
        <taxon>Xylariomycetidae</taxon>
        <taxon>Xylariales</taxon>
        <taxon>Xylariaceae</taxon>
        <taxon>Xylaria</taxon>
    </lineage>
</organism>